<evidence type="ECO:0000313" key="1">
    <source>
        <dbReference type="EMBL" id="KAA8905435.1"/>
    </source>
</evidence>
<comment type="caution">
    <text evidence="1">The sequence shown here is derived from an EMBL/GenBank/DDBJ whole genome shotgun (WGS) entry which is preliminary data.</text>
</comment>
<name>A0A642UTX1_9ASCO</name>
<gene>
    <name evidence="1" type="ORF">TRICI_005281</name>
</gene>
<dbReference type="AlphaFoldDB" id="A0A642UTX1"/>
<protein>
    <submittedName>
        <fullName evidence="1">Uncharacterized protein</fullName>
    </submittedName>
</protein>
<keyword evidence="2" id="KW-1185">Reference proteome</keyword>
<evidence type="ECO:0000313" key="2">
    <source>
        <dbReference type="Proteomes" id="UP000761534"/>
    </source>
</evidence>
<organism evidence="1 2">
    <name type="scientific">Trichomonascus ciferrii</name>
    <dbReference type="NCBI Taxonomy" id="44093"/>
    <lineage>
        <taxon>Eukaryota</taxon>
        <taxon>Fungi</taxon>
        <taxon>Dikarya</taxon>
        <taxon>Ascomycota</taxon>
        <taxon>Saccharomycotina</taxon>
        <taxon>Dipodascomycetes</taxon>
        <taxon>Dipodascales</taxon>
        <taxon>Trichomonascaceae</taxon>
        <taxon>Trichomonascus</taxon>
        <taxon>Trichomonascus ciferrii complex</taxon>
    </lineage>
</organism>
<sequence length="67" mass="7167">MKYCQKTKVPSVVGEMGGSKSLGQLLEDIGLRVSGSEFATEQGLAVKFNGRDLALTILHMDGTIENP</sequence>
<dbReference type="VEuPathDB" id="FungiDB:TRICI_005281"/>
<reference evidence="1" key="1">
    <citation type="journal article" date="2019" name="G3 (Bethesda)">
        <title>Genome Assemblies of Two Rare Opportunistic Yeast Pathogens: Diutina rugosa (syn. Candida rugosa) and Trichomonascus ciferrii (syn. Candida ciferrii).</title>
        <authorList>
            <person name="Mixao V."/>
            <person name="Saus E."/>
            <person name="Hansen A.P."/>
            <person name="Lass-Florl C."/>
            <person name="Gabaldon T."/>
        </authorList>
    </citation>
    <scope>NUCLEOTIDE SEQUENCE</scope>
    <source>
        <strain evidence="1">CBS 4856</strain>
    </source>
</reference>
<accession>A0A642UTX1</accession>
<dbReference type="EMBL" id="SWFS01000415">
    <property type="protein sequence ID" value="KAA8905435.1"/>
    <property type="molecule type" value="Genomic_DNA"/>
</dbReference>
<dbReference type="Proteomes" id="UP000761534">
    <property type="component" value="Unassembled WGS sequence"/>
</dbReference>
<proteinExistence type="predicted"/>